<accession>D6YWI6</accession>
<sequence length="680" mass="75187">MFELSIAFKYLVPRWRQLSVSIISLISILVIALVVWLIVVFFSVTHGLERGWVDKLIALTAPVRITPTEDYYNSYYYLIDSISQESGYTVQTIGQKLGTRKTDPYDPDFDQEIPYTWTAPDLNQDGEVKDLVKLAFKSINSIKGVSAKEYEMTITNLKLNMIRSEPLQLSGNPDSDNDQRALSQAIYLSSFDPSNPSLPKIMFPVASADIDNLIRTVENEQAGSPEQMRSSMKEILATVKPLKTRTPAHGQLIPQKAIPQNCRLNVCVLNSANTIHALYLPQSAEELDPSYGTPAILEKENDTITVAMHEGHSIPLDSWVPVYLLGNAQGEIALDPSSLETAEFARDIKFNTQFAVQGVNLSTTLGIDEILVDQFSIENGSRSFWVYDQTIPESLPSSPQWGEAILLPKSWRESGALIGDRGYLSYQTPTASSLQEQRIPVYVAGFFDPGILPMGGRILLANDSIVSIIRSGNLMSDSSLSNGINVRIPDLDDAEPVKAEIEKSFKEAGIDKYWKVQTYREFEFTKDFLQQLRSERNLFTLISMVIIIVACSNIVSMLIILVNDKKMEIGILRSMGATSKSIAAIFGLCGIVMGLVGSLIGIALALLTLKNLQMLIDFISRVQGFEMFNPAFFGDTLPNQVSLQALTFVLTSTAMISLIAGIVPAIKASLLRPSAILRSE</sequence>
<dbReference type="EMBL" id="CP001928">
    <property type="protein sequence ID" value="ADI38497.1"/>
    <property type="molecule type" value="Genomic_DNA"/>
</dbReference>
<keyword evidence="3" id="KW-1003">Cell membrane</keyword>
<dbReference type="PANTHER" id="PTHR30489:SF0">
    <property type="entry name" value="LIPOPROTEIN-RELEASING SYSTEM TRANSMEMBRANE PROTEIN LOLE"/>
    <property type="match status" value="1"/>
</dbReference>
<dbReference type="STRING" id="716544.wcw_1140"/>
<dbReference type="PANTHER" id="PTHR30489">
    <property type="entry name" value="LIPOPROTEIN-RELEASING SYSTEM TRANSMEMBRANE PROTEIN LOLE"/>
    <property type="match status" value="1"/>
</dbReference>
<dbReference type="Pfam" id="PF02687">
    <property type="entry name" value="FtsX"/>
    <property type="match status" value="1"/>
</dbReference>
<dbReference type="InterPro" id="IPR003838">
    <property type="entry name" value="ABC3_permease_C"/>
</dbReference>
<feature type="domain" description="ABC3 transporter permease C-terminal" evidence="8">
    <location>
        <begin position="541"/>
        <end position="669"/>
    </location>
</feature>
<dbReference type="eggNOG" id="COG4591">
    <property type="taxonomic scope" value="Bacteria"/>
</dbReference>
<feature type="transmembrane region" description="Helical" evidence="7">
    <location>
        <begin position="645"/>
        <end position="666"/>
    </location>
</feature>
<evidence type="ECO:0000259" key="8">
    <source>
        <dbReference type="Pfam" id="PF02687"/>
    </source>
</evidence>
<evidence type="ECO:0000256" key="6">
    <source>
        <dbReference type="ARBA" id="ARBA00023136"/>
    </source>
</evidence>
<comment type="similarity">
    <text evidence="2">Belongs to the ABC-4 integral membrane protein family. LolC/E subfamily.</text>
</comment>
<evidence type="ECO:0000256" key="1">
    <source>
        <dbReference type="ARBA" id="ARBA00004651"/>
    </source>
</evidence>
<comment type="subcellular location">
    <subcellularLocation>
        <location evidence="1">Cell membrane</location>
        <topology evidence="1">Multi-pass membrane protein</topology>
    </subcellularLocation>
</comment>
<dbReference type="OrthoDB" id="18897at2"/>
<dbReference type="HOGENOM" id="CLU_394765_0_0_0"/>
<reference evidence="9 10" key="1">
    <citation type="journal article" date="2010" name="PLoS ONE">
        <title>The Waddlia genome: a window into chlamydial biology.</title>
        <authorList>
            <person name="Bertelli C."/>
            <person name="Collyn F."/>
            <person name="Croxatto A."/>
            <person name="Ruckert C."/>
            <person name="Polkinghorne A."/>
            <person name="Kebbi-Beghdadi C."/>
            <person name="Goesmann A."/>
            <person name="Vaughan L."/>
            <person name="Greub G."/>
        </authorList>
    </citation>
    <scope>NUCLEOTIDE SEQUENCE [LARGE SCALE GENOMIC DNA]</scope>
    <source>
        <strain evidence="10">ATCC VR-1470 / WSU 86-1044</strain>
    </source>
</reference>
<keyword evidence="9" id="KW-0378">Hydrolase</keyword>
<keyword evidence="5 7" id="KW-1133">Transmembrane helix</keyword>
<dbReference type="InterPro" id="IPR051447">
    <property type="entry name" value="Lipoprotein-release_system"/>
</dbReference>
<organism evidence="9 10">
    <name type="scientific">Waddlia chondrophila (strain ATCC VR-1470 / WSU 86-1044)</name>
    <dbReference type="NCBI Taxonomy" id="716544"/>
    <lineage>
        <taxon>Bacteria</taxon>
        <taxon>Pseudomonadati</taxon>
        <taxon>Chlamydiota</taxon>
        <taxon>Chlamydiia</taxon>
        <taxon>Parachlamydiales</taxon>
        <taxon>Waddliaceae</taxon>
        <taxon>Waddlia</taxon>
    </lineage>
</organism>
<keyword evidence="6 7" id="KW-0472">Membrane</keyword>
<evidence type="ECO:0000256" key="7">
    <source>
        <dbReference type="SAM" id="Phobius"/>
    </source>
</evidence>
<dbReference type="EC" id="3.6.3.-" evidence="9"/>
<feature type="transmembrane region" description="Helical" evidence="7">
    <location>
        <begin position="538"/>
        <end position="562"/>
    </location>
</feature>
<dbReference type="GO" id="GO:0016787">
    <property type="term" value="F:hydrolase activity"/>
    <property type="evidence" value="ECO:0007669"/>
    <property type="project" value="UniProtKB-KW"/>
</dbReference>
<evidence type="ECO:0000313" key="10">
    <source>
        <dbReference type="Proteomes" id="UP000001505"/>
    </source>
</evidence>
<evidence type="ECO:0000313" key="9">
    <source>
        <dbReference type="EMBL" id="ADI38497.1"/>
    </source>
</evidence>
<dbReference type="Proteomes" id="UP000001505">
    <property type="component" value="Chromosome"/>
</dbReference>
<dbReference type="RefSeq" id="WP_013182210.1">
    <property type="nucleotide sequence ID" value="NC_014225.1"/>
</dbReference>
<evidence type="ECO:0000256" key="3">
    <source>
        <dbReference type="ARBA" id="ARBA00022475"/>
    </source>
</evidence>
<dbReference type="GO" id="GO:0098797">
    <property type="term" value="C:plasma membrane protein complex"/>
    <property type="evidence" value="ECO:0007669"/>
    <property type="project" value="TreeGrafter"/>
</dbReference>
<name>D6YWI6_WADCW</name>
<proteinExistence type="inferred from homology"/>
<evidence type="ECO:0000256" key="5">
    <source>
        <dbReference type="ARBA" id="ARBA00022989"/>
    </source>
</evidence>
<dbReference type="AlphaFoldDB" id="D6YWI6"/>
<keyword evidence="4 7" id="KW-0812">Transmembrane</keyword>
<dbReference type="GO" id="GO:0044874">
    <property type="term" value="P:lipoprotein localization to outer membrane"/>
    <property type="evidence" value="ECO:0007669"/>
    <property type="project" value="TreeGrafter"/>
</dbReference>
<keyword evidence="10" id="KW-1185">Reference proteome</keyword>
<feature type="transmembrane region" description="Helical" evidence="7">
    <location>
        <begin position="20"/>
        <end position="44"/>
    </location>
</feature>
<dbReference type="KEGG" id="wch:wcw_1140"/>
<feature type="transmembrane region" description="Helical" evidence="7">
    <location>
        <begin position="582"/>
        <end position="607"/>
    </location>
</feature>
<protein>
    <submittedName>
        <fullName evidence="9">Putative ABC transporter, permease protein</fullName>
        <ecNumber evidence="9">3.6.3.-</ecNumber>
    </submittedName>
</protein>
<evidence type="ECO:0000256" key="4">
    <source>
        <dbReference type="ARBA" id="ARBA00022692"/>
    </source>
</evidence>
<evidence type="ECO:0000256" key="2">
    <source>
        <dbReference type="ARBA" id="ARBA00005236"/>
    </source>
</evidence>
<gene>
    <name evidence="9" type="ordered locus">wcw_1140</name>
</gene>